<comment type="caution">
    <text evidence="2">The sequence shown here is derived from an EMBL/GenBank/DDBJ whole genome shotgun (WGS) entry which is preliminary data.</text>
</comment>
<dbReference type="OrthoDB" id="8757684at2"/>
<proteinExistence type="predicted"/>
<sequence length="159" mass="16790">MNKRRQQGFGYIAAIVIVVVLSALGVAAARLSTTQQTGANQDLLSSRAWQAARAGTEWGMYRALRQQSCAAATTINVGNGFNVTVKCDSAVFFEGEVENPPGTVQPQSKTAFTITATACNSAACPDNARAVDLEYTERSRVVTACSLNDAANKPNGKPC</sequence>
<keyword evidence="1" id="KW-1133">Transmembrane helix</keyword>
<accession>A0A6L6QMX9</accession>
<evidence type="ECO:0000313" key="3">
    <source>
        <dbReference type="Proteomes" id="UP000472320"/>
    </source>
</evidence>
<name>A0A6L6QMX9_9BURK</name>
<protein>
    <submittedName>
        <fullName evidence="2">MSHA biogenesis protein MshP</fullName>
    </submittedName>
</protein>
<feature type="transmembrane region" description="Helical" evidence="1">
    <location>
        <begin position="9"/>
        <end position="31"/>
    </location>
</feature>
<dbReference type="AlphaFoldDB" id="A0A6L6QMX9"/>
<gene>
    <name evidence="2" type="ORF">GM658_24270</name>
</gene>
<organism evidence="2 3">
    <name type="scientific">Massilia eburnea</name>
    <dbReference type="NCBI Taxonomy" id="1776165"/>
    <lineage>
        <taxon>Bacteria</taxon>
        <taxon>Pseudomonadati</taxon>
        <taxon>Pseudomonadota</taxon>
        <taxon>Betaproteobacteria</taxon>
        <taxon>Burkholderiales</taxon>
        <taxon>Oxalobacteraceae</taxon>
        <taxon>Telluria group</taxon>
        <taxon>Massilia</taxon>
    </lineage>
</organism>
<keyword evidence="1" id="KW-0812">Transmembrane</keyword>
<dbReference type="RefSeq" id="WP_155456646.1">
    <property type="nucleotide sequence ID" value="NZ_WNKX01000026.1"/>
</dbReference>
<keyword evidence="3" id="KW-1185">Reference proteome</keyword>
<dbReference type="EMBL" id="WNKX01000026">
    <property type="protein sequence ID" value="MTW13732.1"/>
    <property type="molecule type" value="Genomic_DNA"/>
</dbReference>
<reference evidence="2 3" key="1">
    <citation type="submission" date="2019-11" db="EMBL/GenBank/DDBJ databases">
        <title>Type strains purchased from KCTC, JCM and DSMZ.</title>
        <authorList>
            <person name="Lu H."/>
        </authorList>
    </citation>
    <scope>NUCLEOTIDE SEQUENCE [LARGE SCALE GENOMIC DNA]</scope>
    <source>
        <strain evidence="2 3">JCM 31587</strain>
    </source>
</reference>
<evidence type="ECO:0000256" key="1">
    <source>
        <dbReference type="SAM" id="Phobius"/>
    </source>
</evidence>
<evidence type="ECO:0000313" key="2">
    <source>
        <dbReference type="EMBL" id="MTW13732.1"/>
    </source>
</evidence>
<keyword evidence="1" id="KW-0472">Membrane</keyword>
<dbReference type="Proteomes" id="UP000472320">
    <property type="component" value="Unassembled WGS sequence"/>
</dbReference>